<protein>
    <recommendedName>
        <fullName evidence="3">Antitoxin VbhA domain-containing protein</fullName>
    </recommendedName>
</protein>
<organism evidence="1 2">
    <name type="scientific">Pontibacter actiniarum</name>
    <dbReference type="NCBI Taxonomy" id="323450"/>
    <lineage>
        <taxon>Bacteria</taxon>
        <taxon>Pseudomonadati</taxon>
        <taxon>Bacteroidota</taxon>
        <taxon>Cytophagia</taxon>
        <taxon>Cytophagales</taxon>
        <taxon>Hymenobacteraceae</taxon>
        <taxon>Pontibacter</taxon>
    </lineage>
</organism>
<reference evidence="2" key="1">
    <citation type="submission" date="2017-05" db="EMBL/GenBank/DDBJ databases">
        <authorList>
            <person name="Ray J."/>
            <person name="Price M."/>
            <person name="Deutschbauer A."/>
        </authorList>
    </citation>
    <scope>NUCLEOTIDE SEQUENCE [LARGE SCALE GENOMIC DNA]</scope>
    <source>
        <strain evidence="2">DSM 19842</strain>
        <plasmid evidence="2">unnamed</plasmid>
    </source>
</reference>
<dbReference type="AlphaFoldDB" id="A0A1X9YYX1"/>
<dbReference type="STRING" id="709015.GCA_000472485_00183"/>
<geneLocation type="plasmid" evidence="1 2">
    <name>unnamed</name>
</geneLocation>
<sequence>MNRVKGILQNGTTIILENYDQSNVDDMYFIKAIEATNQRNHRTIAEYFNGLIRSLETVQQEVREQKVQLLLSQYRDRPVVSEKVRQERREQLGQTNHIAACEGYEEEELNKVLDELYINGQITPEEMTQVFNLKYL</sequence>
<accession>A0A1X9YYX1</accession>
<dbReference type="Proteomes" id="UP000266292">
    <property type="component" value="Plasmid unnamed"/>
</dbReference>
<dbReference type="EMBL" id="CP021236">
    <property type="protein sequence ID" value="ARS38013.1"/>
    <property type="molecule type" value="Genomic_DNA"/>
</dbReference>
<keyword evidence="2" id="KW-1185">Reference proteome</keyword>
<keyword evidence="1" id="KW-0614">Plasmid</keyword>
<evidence type="ECO:0000313" key="1">
    <source>
        <dbReference type="EMBL" id="ARS38013.1"/>
    </source>
</evidence>
<gene>
    <name evidence="1" type="ORF">CA264_20895</name>
</gene>
<dbReference type="OrthoDB" id="852346at2"/>
<dbReference type="KEGG" id="pact:CA264_20895"/>
<name>A0A1X9YYX1_9BACT</name>
<evidence type="ECO:0000313" key="2">
    <source>
        <dbReference type="Proteomes" id="UP000266292"/>
    </source>
</evidence>
<proteinExistence type="predicted"/>
<dbReference type="RefSeq" id="WP_025603948.1">
    <property type="nucleotide sequence ID" value="NZ_CP021236.1"/>
</dbReference>
<evidence type="ECO:0008006" key="3">
    <source>
        <dbReference type="Google" id="ProtNLM"/>
    </source>
</evidence>